<keyword evidence="3" id="KW-1185">Reference proteome</keyword>
<evidence type="ECO:0000313" key="2">
    <source>
        <dbReference type="EMBL" id="RNL78213.1"/>
    </source>
</evidence>
<dbReference type="Proteomes" id="UP000267469">
    <property type="component" value="Unassembled WGS sequence"/>
</dbReference>
<dbReference type="SUPFAM" id="SSF50156">
    <property type="entry name" value="PDZ domain-like"/>
    <property type="match status" value="1"/>
</dbReference>
<dbReference type="Gene3D" id="3.30.750.44">
    <property type="match status" value="1"/>
</dbReference>
<protein>
    <recommendedName>
        <fullName evidence="1">Tail specific protease domain-containing protein</fullName>
    </recommendedName>
</protein>
<dbReference type="AlphaFoldDB" id="A0A3N0DS78"/>
<dbReference type="EMBL" id="RJTM01000134">
    <property type="protein sequence ID" value="RNL78213.1"/>
    <property type="molecule type" value="Genomic_DNA"/>
</dbReference>
<dbReference type="InterPro" id="IPR029045">
    <property type="entry name" value="ClpP/crotonase-like_dom_sf"/>
</dbReference>
<proteinExistence type="predicted"/>
<dbReference type="PANTHER" id="PTHR32060:SF30">
    <property type="entry name" value="CARBOXY-TERMINAL PROCESSING PROTEASE CTPA"/>
    <property type="match status" value="1"/>
</dbReference>
<evidence type="ECO:0000259" key="1">
    <source>
        <dbReference type="SMART" id="SM00245"/>
    </source>
</evidence>
<gene>
    <name evidence="2" type="ORF">ED312_19300</name>
</gene>
<dbReference type="GO" id="GO:0004175">
    <property type="term" value="F:endopeptidase activity"/>
    <property type="evidence" value="ECO:0007669"/>
    <property type="project" value="TreeGrafter"/>
</dbReference>
<dbReference type="GO" id="GO:0030288">
    <property type="term" value="C:outer membrane-bounded periplasmic space"/>
    <property type="evidence" value="ECO:0007669"/>
    <property type="project" value="TreeGrafter"/>
</dbReference>
<evidence type="ECO:0000313" key="3">
    <source>
        <dbReference type="Proteomes" id="UP000267469"/>
    </source>
</evidence>
<dbReference type="SUPFAM" id="SSF52096">
    <property type="entry name" value="ClpP/crotonase"/>
    <property type="match status" value="1"/>
</dbReference>
<comment type="caution">
    <text evidence="2">The sequence shown here is derived from an EMBL/GenBank/DDBJ whole genome shotgun (WGS) entry which is preliminary data.</text>
</comment>
<accession>A0A3N0DS78</accession>
<dbReference type="Gene3D" id="3.90.226.10">
    <property type="entry name" value="2-enoyl-CoA Hydratase, Chain A, domain 1"/>
    <property type="match status" value="1"/>
</dbReference>
<name>A0A3N0DS78_SINP1</name>
<reference evidence="2 3" key="1">
    <citation type="submission" date="2018-10" db="EMBL/GenBank/DDBJ databases">
        <title>Sinomicrobium pectinilyticum sp. nov., a pectinase-producing bacterium isolated from alkaline and saline soil, and emended description of the genus Sinomicrobium.</title>
        <authorList>
            <person name="Cheng B."/>
            <person name="Li C."/>
            <person name="Lai Q."/>
            <person name="Du M."/>
            <person name="Shao Z."/>
            <person name="Xu P."/>
            <person name="Yang C."/>
        </authorList>
    </citation>
    <scope>NUCLEOTIDE SEQUENCE [LARGE SCALE GENOMIC DNA]</scope>
    <source>
        <strain evidence="2 3">5DNS001</strain>
    </source>
</reference>
<dbReference type="GO" id="GO:0007165">
    <property type="term" value="P:signal transduction"/>
    <property type="evidence" value="ECO:0007669"/>
    <property type="project" value="TreeGrafter"/>
</dbReference>
<sequence length="570" mass="65955">MTKIRLLLQKALRSKIKKGIFKNMKRILFILLLYVSGIYTVSAQNTKELSETENLFAIAKVWGYLKYYHPYVAGGALDWDQQLFDLLPQVRKATTKEEFSAVLLHWIDKLGEVRECRRCEVAKEGVFNKNFDLSWIRNSRHFNDEVSNRLEFIRDNRFQGDQHYVTIGRGNTIKIQNEREYEDFDYTEEQHKLLVLFRYWNIIEYFYPYKYLTDQHWDDVLLEMIPKFQNASDQISYRRVIRELLAKMDDTHTRVIFDGVTLDYLPVKIKEIEGKAVVSGFFNDSIGKANGFKPGDIILKVNGMDAEKKMLEVLPYASGSNTNIKRRNAYYHILKGEDSIAEITVLRNKDTLSLKTRRYPFKEFNRLNRKVPDTTKWKIFDDSIGYINMGYINGDEASEIMAKFMEKKAIIIDLRNYPQFIYHVVSRYLNDRKKDFASIYIPDISYPGKFKFVKNERAGVKNKNYYMGKVVLLVDDQSLSRSEFTAMAFQTANNVITVGSQTAGADGNVTSIKLADGTKAYITGVGVLYPDGTPTQRTGIKIDIKVTPTIEGLQKGRDEVLERAVELAGD</sequence>
<organism evidence="2 3">
    <name type="scientific">Sinomicrobium pectinilyticum</name>
    <dbReference type="NCBI Taxonomy" id="1084421"/>
    <lineage>
        <taxon>Bacteria</taxon>
        <taxon>Pseudomonadati</taxon>
        <taxon>Bacteroidota</taxon>
        <taxon>Flavobacteriia</taxon>
        <taxon>Flavobacteriales</taxon>
        <taxon>Flavobacteriaceae</taxon>
        <taxon>Sinomicrobium</taxon>
    </lineage>
</organism>
<dbReference type="InterPro" id="IPR036034">
    <property type="entry name" value="PDZ_sf"/>
</dbReference>
<dbReference type="PANTHER" id="PTHR32060">
    <property type="entry name" value="TAIL-SPECIFIC PROTEASE"/>
    <property type="match status" value="1"/>
</dbReference>
<dbReference type="GO" id="GO:0006508">
    <property type="term" value="P:proteolysis"/>
    <property type="evidence" value="ECO:0007669"/>
    <property type="project" value="InterPro"/>
</dbReference>
<dbReference type="GO" id="GO:0008236">
    <property type="term" value="F:serine-type peptidase activity"/>
    <property type="evidence" value="ECO:0007669"/>
    <property type="project" value="InterPro"/>
</dbReference>
<dbReference type="OrthoDB" id="5379939at2"/>
<feature type="domain" description="Tail specific protease" evidence="1">
    <location>
        <begin position="338"/>
        <end position="547"/>
    </location>
</feature>
<dbReference type="Pfam" id="PF03572">
    <property type="entry name" value="Peptidase_S41"/>
    <property type="match status" value="1"/>
</dbReference>
<dbReference type="CDD" id="cd07562">
    <property type="entry name" value="Peptidase_S41_TRI"/>
    <property type="match status" value="1"/>
</dbReference>
<dbReference type="InterPro" id="IPR005151">
    <property type="entry name" value="Tail-specific_protease"/>
</dbReference>
<dbReference type="Gene3D" id="2.30.42.10">
    <property type="match status" value="1"/>
</dbReference>
<dbReference type="SMART" id="SM00245">
    <property type="entry name" value="TSPc"/>
    <property type="match status" value="1"/>
</dbReference>